<evidence type="ECO:0000313" key="3">
    <source>
        <dbReference type="Proteomes" id="UP000628017"/>
    </source>
</evidence>
<evidence type="ECO:0008006" key="4">
    <source>
        <dbReference type="Google" id="ProtNLM"/>
    </source>
</evidence>
<keyword evidence="1" id="KW-0812">Transmembrane</keyword>
<feature type="transmembrane region" description="Helical" evidence="1">
    <location>
        <begin position="26"/>
        <end position="45"/>
    </location>
</feature>
<dbReference type="InterPro" id="IPR001646">
    <property type="entry name" value="5peptide_repeat"/>
</dbReference>
<evidence type="ECO:0000313" key="2">
    <source>
        <dbReference type="EMBL" id="GGA21742.1"/>
    </source>
</evidence>
<gene>
    <name evidence="2" type="ORF">GCM10011498_23080</name>
</gene>
<dbReference type="EMBL" id="BMKA01000003">
    <property type="protein sequence ID" value="GGA21742.1"/>
    <property type="molecule type" value="Genomic_DNA"/>
</dbReference>
<proteinExistence type="predicted"/>
<dbReference type="AlphaFoldDB" id="A0A916QZB2"/>
<dbReference type="PANTHER" id="PTHR14136:SF17">
    <property type="entry name" value="BTB_POZ DOMAIN-CONTAINING PROTEIN KCTD9"/>
    <property type="match status" value="1"/>
</dbReference>
<comment type="caution">
    <text evidence="2">The sequence shown here is derived from an EMBL/GenBank/DDBJ whole genome shotgun (WGS) entry which is preliminary data.</text>
</comment>
<dbReference type="RefSeq" id="WP_188675250.1">
    <property type="nucleotide sequence ID" value="NZ_BMKA01000003.1"/>
</dbReference>
<accession>A0A916QZB2</accession>
<dbReference type="SUPFAM" id="SSF141571">
    <property type="entry name" value="Pentapeptide repeat-like"/>
    <property type="match status" value="1"/>
</dbReference>
<keyword evidence="3" id="KW-1185">Reference proteome</keyword>
<keyword evidence="1" id="KW-1133">Transmembrane helix</keyword>
<sequence length="448" mass="50119">METPERGLVLDLPAITIPTALTPETVPWALAAVVLLLILALRYKLWRGWRRRFDFFRRTEKPLLRVIGWMSILVSPIWISLIFLVFFSIWMLAISFGEAIGVESMRWHVLAIVGMIASLVGLLSMPLLIMNAFHAERRTRASEESYLTDRISQAVEKLGAERVVWRDNKQQSEPNLEVRMGALYLLERIGKDSQRDHIPITETICAYIRENANAPYIDAEATRQKEQDAARRLKIKRTELDASDKAACLTYAVPRADIQAAATILGRRSEDAIALEESERYVLDLRGVHLDRIDWTNAQLANAIMDDASLNGASLCVANLRGARLKNAALDGADLFKANLTEAWLSGATLSNAWLDWAVLHGSQLSLAKFQNANFSATELSFAAVKNTDFTDAKHLDEQQLAGTVGDGSTILPDNIITPRSETWTDKVLPSEAFFSLWRNVKKQAGMT</sequence>
<feature type="transmembrane region" description="Helical" evidence="1">
    <location>
        <begin position="105"/>
        <end position="130"/>
    </location>
</feature>
<protein>
    <recommendedName>
        <fullName evidence="4">Pentapeptide repeat-containing protein</fullName>
    </recommendedName>
</protein>
<dbReference type="Proteomes" id="UP000628017">
    <property type="component" value="Unassembled WGS sequence"/>
</dbReference>
<evidence type="ECO:0000256" key="1">
    <source>
        <dbReference type="SAM" id="Phobius"/>
    </source>
</evidence>
<dbReference type="Gene3D" id="2.160.20.80">
    <property type="entry name" value="E3 ubiquitin-protein ligase SopA"/>
    <property type="match status" value="1"/>
</dbReference>
<name>A0A916QZB2_9RHOB</name>
<reference evidence="2" key="1">
    <citation type="journal article" date="2014" name="Int. J. Syst. Evol. Microbiol.">
        <title>Complete genome sequence of Corynebacterium casei LMG S-19264T (=DSM 44701T), isolated from a smear-ripened cheese.</title>
        <authorList>
            <consortium name="US DOE Joint Genome Institute (JGI-PGF)"/>
            <person name="Walter F."/>
            <person name="Albersmeier A."/>
            <person name="Kalinowski J."/>
            <person name="Ruckert C."/>
        </authorList>
    </citation>
    <scope>NUCLEOTIDE SEQUENCE</scope>
    <source>
        <strain evidence="2">CGMCC 1.15880</strain>
    </source>
</reference>
<reference evidence="2" key="2">
    <citation type="submission" date="2020-09" db="EMBL/GenBank/DDBJ databases">
        <authorList>
            <person name="Sun Q."/>
            <person name="Zhou Y."/>
        </authorList>
    </citation>
    <scope>NUCLEOTIDE SEQUENCE</scope>
    <source>
        <strain evidence="2">CGMCC 1.15880</strain>
    </source>
</reference>
<dbReference type="InterPro" id="IPR051082">
    <property type="entry name" value="Pentapeptide-BTB/POZ_domain"/>
</dbReference>
<feature type="transmembrane region" description="Helical" evidence="1">
    <location>
        <begin position="66"/>
        <end position="93"/>
    </location>
</feature>
<dbReference type="PANTHER" id="PTHR14136">
    <property type="entry name" value="BTB_POZ DOMAIN-CONTAINING PROTEIN KCTD9"/>
    <property type="match status" value="1"/>
</dbReference>
<organism evidence="2 3">
    <name type="scientific">Neptunicoccus cionae</name>
    <dbReference type="NCBI Taxonomy" id="2035344"/>
    <lineage>
        <taxon>Bacteria</taxon>
        <taxon>Pseudomonadati</taxon>
        <taxon>Pseudomonadota</taxon>
        <taxon>Alphaproteobacteria</taxon>
        <taxon>Rhodobacterales</taxon>
        <taxon>Paracoccaceae</taxon>
        <taxon>Neptunicoccus</taxon>
    </lineage>
</organism>
<keyword evidence="1" id="KW-0472">Membrane</keyword>
<dbReference type="Pfam" id="PF00805">
    <property type="entry name" value="Pentapeptide"/>
    <property type="match status" value="3"/>
</dbReference>